<dbReference type="SUPFAM" id="SSF53092">
    <property type="entry name" value="Creatinase/prolidase N-terminal domain"/>
    <property type="match status" value="1"/>
</dbReference>
<dbReference type="InterPro" id="IPR029149">
    <property type="entry name" value="Creatin/AminoP/Spt16_N"/>
</dbReference>
<dbReference type="GO" id="GO:0046872">
    <property type="term" value="F:metal ion binding"/>
    <property type="evidence" value="ECO:0007669"/>
    <property type="project" value="UniProtKB-KW"/>
</dbReference>
<evidence type="ECO:0000259" key="4">
    <source>
        <dbReference type="Pfam" id="PF01321"/>
    </source>
</evidence>
<keyword evidence="5" id="KW-0645">Protease</keyword>
<keyword evidence="6" id="KW-1185">Reference proteome</keyword>
<dbReference type="InterPro" id="IPR000587">
    <property type="entry name" value="Creatinase_N"/>
</dbReference>
<dbReference type="Pfam" id="PF00557">
    <property type="entry name" value="Peptidase_M24"/>
    <property type="match status" value="1"/>
</dbReference>
<keyword evidence="2" id="KW-0378">Hydrolase</keyword>
<dbReference type="EMBL" id="FYEK01000018">
    <property type="protein sequence ID" value="SNB61727.1"/>
    <property type="molecule type" value="Genomic_DNA"/>
</dbReference>
<dbReference type="PANTHER" id="PTHR46112">
    <property type="entry name" value="AMINOPEPTIDASE"/>
    <property type="match status" value="1"/>
</dbReference>
<dbReference type="InterPro" id="IPR001714">
    <property type="entry name" value="Pept_M24_MAP"/>
</dbReference>
<dbReference type="GO" id="GO:0004177">
    <property type="term" value="F:aminopeptidase activity"/>
    <property type="evidence" value="ECO:0007669"/>
    <property type="project" value="UniProtKB-KW"/>
</dbReference>
<dbReference type="RefSeq" id="WP_088570568.1">
    <property type="nucleotide sequence ID" value="NZ_FYEK01000018.1"/>
</dbReference>
<dbReference type="Gene3D" id="3.40.350.10">
    <property type="entry name" value="Creatinase/prolidase N-terminal domain"/>
    <property type="match status" value="1"/>
</dbReference>
<keyword evidence="1" id="KW-0479">Metal-binding</keyword>
<reference evidence="6" key="1">
    <citation type="submission" date="2017-06" db="EMBL/GenBank/DDBJ databases">
        <authorList>
            <person name="Varghese N."/>
            <person name="Submissions S."/>
        </authorList>
    </citation>
    <scope>NUCLEOTIDE SEQUENCE [LARGE SCALE GENOMIC DNA]</scope>
    <source>
        <strain evidence="6">JAD2</strain>
    </source>
</reference>
<sequence length="365" mass="40868">MAAVHRQRVKAVRRLMAEKKVEAFLVTYLPNVRYLSGFTGSAAVLCITPRGAWILTDFRYWEQAAHQAPDFTLYRLPSRRFSEILPEFLKKIGSPQRIAFESARVTVDQWKSWKKAVPKVRWIPTRDWVESLRAVKDEEELARIREAARIADATMAYLRRRLRPGMTEREAAWLAEQYLRTHGGEDVAFDILVASGPNAAMAHHHPGDRPLKVGEPIVVDLGARVDGYHSDLTRTFILGRMPRRFREIYDIVLRAQEAAIRHMRAGMPGKEIDALARAVIEEAGYKDAFGHGLGHGVGLEIHEKPSAGPIAEDPVPAGAVLTVEPGIYLSGWGGVRIEDMVVVGEDGVREILTHASRDPLIPVRG</sequence>
<gene>
    <name evidence="5" type="ORF">SAMN02746019_00003750</name>
</gene>
<dbReference type="Gene3D" id="3.90.230.10">
    <property type="entry name" value="Creatinase/methionine aminopeptidase superfamily"/>
    <property type="match status" value="1"/>
</dbReference>
<dbReference type="PANTHER" id="PTHR46112:SF8">
    <property type="entry name" value="CYTOPLASMIC PEPTIDASE PEPQ-RELATED"/>
    <property type="match status" value="1"/>
</dbReference>
<dbReference type="Pfam" id="PF01321">
    <property type="entry name" value="Creatinase_N"/>
    <property type="match status" value="1"/>
</dbReference>
<evidence type="ECO:0000313" key="6">
    <source>
        <dbReference type="Proteomes" id="UP000197025"/>
    </source>
</evidence>
<dbReference type="FunCoup" id="A0A212QQH0">
    <property type="interactions" value="420"/>
</dbReference>
<dbReference type="InterPro" id="IPR000994">
    <property type="entry name" value="Pept_M24"/>
</dbReference>
<dbReference type="AlphaFoldDB" id="A0A212QQH0"/>
<keyword evidence="5" id="KW-0031">Aminopeptidase</keyword>
<dbReference type="InterPro" id="IPR036005">
    <property type="entry name" value="Creatinase/aminopeptidase-like"/>
</dbReference>
<dbReference type="PRINTS" id="PR00599">
    <property type="entry name" value="MAPEPTIDASE"/>
</dbReference>
<dbReference type="CDD" id="cd01092">
    <property type="entry name" value="APP-like"/>
    <property type="match status" value="1"/>
</dbReference>
<accession>A0A212QQH0</accession>
<feature type="domain" description="Peptidase M24" evidence="3">
    <location>
        <begin position="143"/>
        <end position="345"/>
    </location>
</feature>
<dbReference type="GO" id="GO:0008235">
    <property type="term" value="F:metalloexopeptidase activity"/>
    <property type="evidence" value="ECO:0007669"/>
    <property type="project" value="UniProtKB-ARBA"/>
</dbReference>
<dbReference type="OrthoDB" id="9806388at2"/>
<feature type="domain" description="Creatinase N-terminal" evidence="4">
    <location>
        <begin position="8"/>
        <end position="135"/>
    </location>
</feature>
<name>A0A212QQH0_9CHLR</name>
<protein>
    <submittedName>
        <fullName evidence="5">Xaa-Pro aminopeptidase</fullName>
    </submittedName>
</protein>
<dbReference type="InterPro" id="IPR001131">
    <property type="entry name" value="Peptidase_M24B_aminopep-P_CS"/>
</dbReference>
<evidence type="ECO:0000256" key="1">
    <source>
        <dbReference type="ARBA" id="ARBA00022723"/>
    </source>
</evidence>
<dbReference type="Proteomes" id="UP000197025">
    <property type="component" value="Unassembled WGS sequence"/>
</dbReference>
<proteinExistence type="predicted"/>
<dbReference type="SUPFAM" id="SSF55920">
    <property type="entry name" value="Creatinase/aminopeptidase"/>
    <property type="match status" value="1"/>
</dbReference>
<evidence type="ECO:0000256" key="2">
    <source>
        <dbReference type="ARBA" id="ARBA00022801"/>
    </source>
</evidence>
<dbReference type="InParanoid" id="A0A212QQH0"/>
<dbReference type="PROSITE" id="PS00491">
    <property type="entry name" value="PROLINE_PEPTIDASE"/>
    <property type="match status" value="1"/>
</dbReference>
<evidence type="ECO:0000313" key="5">
    <source>
        <dbReference type="EMBL" id="SNB61727.1"/>
    </source>
</evidence>
<organism evidence="5 6">
    <name type="scientific">Thermoflexus hugenholtzii JAD2</name>
    <dbReference type="NCBI Taxonomy" id="877466"/>
    <lineage>
        <taxon>Bacteria</taxon>
        <taxon>Bacillati</taxon>
        <taxon>Chloroflexota</taxon>
        <taxon>Thermoflexia</taxon>
        <taxon>Thermoflexales</taxon>
        <taxon>Thermoflexaceae</taxon>
        <taxon>Thermoflexus</taxon>
    </lineage>
</organism>
<evidence type="ECO:0000259" key="3">
    <source>
        <dbReference type="Pfam" id="PF00557"/>
    </source>
</evidence>
<dbReference type="InterPro" id="IPR050659">
    <property type="entry name" value="Peptidase_M24B"/>
</dbReference>